<dbReference type="RefSeq" id="WP_085234665.1">
    <property type="nucleotide sequence ID" value="NZ_AP022613.1"/>
</dbReference>
<dbReference type="PANTHER" id="PTHR48079">
    <property type="entry name" value="PROTEIN YEEZ"/>
    <property type="match status" value="1"/>
</dbReference>
<dbReference type="EMBL" id="AP022613">
    <property type="protein sequence ID" value="BBZ41634.1"/>
    <property type="molecule type" value="Genomic_DNA"/>
</dbReference>
<sequence length="294" mass="30739">MRVFVTGATGFIGSAVVRELTDAGHQAIGLARSDAAAAALRGAGAEVHRGALDDLGALRRGAAAADGVIHTAFIHDFSDYAAAAEADRRAIEAIAEALAGSDRPLVVASGMAALTPGRLATEEDAVNPNLPRVSEQTALPFAERGVRVSVLRLPPSVHGEGDHGFVAHLINTARAKGISVYPGDGANRWSAVHRLDAARLFRLALEYASAGARLHAIGDEGVPVRDIAEVIGRHLGLPVNSIPAQTAFDHFGFIGAIFAMDTGASSALTQSRMDWHPSRPGLIADLEEGHYFKE</sequence>
<dbReference type="GO" id="GO:0005737">
    <property type="term" value="C:cytoplasm"/>
    <property type="evidence" value="ECO:0007669"/>
    <property type="project" value="TreeGrafter"/>
</dbReference>
<name>A0A1X1T1E8_9MYCO</name>
<evidence type="ECO:0000313" key="2">
    <source>
        <dbReference type="Proteomes" id="UP000467385"/>
    </source>
</evidence>
<dbReference type="SUPFAM" id="SSF51735">
    <property type="entry name" value="NAD(P)-binding Rossmann-fold domains"/>
    <property type="match status" value="1"/>
</dbReference>
<dbReference type="GO" id="GO:0004029">
    <property type="term" value="F:aldehyde dehydrogenase (NAD+) activity"/>
    <property type="evidence" value="ECO:0007669"/>
    <property type="project" value="TreeGrafter"/>
</dbReference>
<dbReference type="InterPro" id="IPR001509">
    <property type="entry name" value="Epimerase_deHydtase"/>
</dbReference>
<dbReference type="Proteomes" id="UP000467385">
    <property type="component" value="Chromosome"/>
</dbReference>
<dbReference type="AlphaFoldDB" id="A0A1X1T1E8"/>
<dbReference type="OrthoDB" id="9787292at2"/>
<proteinExistence type="predicted"/>
<dbReference type="InterPro" id="IPR051783">
    <property type="entry name" value="NAD(P)-dependent_oxidoreduct"/>
</dbReference>
<keyword evidence="2" id="KW-1185">Reference proteome</keyword>
<organism evidence="1 2">
    <name type="scientific">Mycobacterium conspicuum</name>
    <dbReference type="NCBI Taxonomy" id="44010"/>
    <lineage>
        <taxon>Bacteria</taxon>
        <taxon>Bacillati</taxon>
        <taxon>Actinomycetota</taxon>
        <taxon>Actinomycetes</taxon>
        <taxon>Mycobacteriales</taxon>
        <taxon>Mycobacteriaceae</taxon>
        <taxon>Mycobacterium</taxon>
    </lineage>
</organism>
<gene>
    <name evidence="1" type="ORF">MCNS_46970</name>
</gene>
<dbReference type="InterPro" id="IPR036291">
    <property type="entry name" value="NAD(P)-bd_dom_sf"/>
</dbReference>
<dbReference type="STRING" id="44010.AWC00_20805"/>
<dbReference type="Pfam" id="PF01370">
    <property type="entry name" value="Epimerase"/>
    <property type="match status" value="1"/>
</dbReference>
<reference evidence="1 2" key="1">
    <citation type="journal article" date="2019" name="Emerg. Microbes Infect.">
        <title>Comprehensive subspecies identification of 175 nontuberculous mycobacteria species based on 7547 genomic profiles.</title>
        <authorList>
            <person name="Matsumoto Y."/>
            <person name="Kinjo T."/>
            <person name="Motooka D."/>
            <person name="Nabeya D."/>
            <person name="Jung N."/>
            <person name="Uechi K."/>
            <person name="Horii T."/>
            <person name="Iida T."/>
            <person name="Fujita J."/>
            <person name="Nakamura S."/>
        </authorList>
    </citation>
    <scope>NUCLEOTIDE SEQUENCE [LARGE SCALE GENOMIC DNA]</scope>
    <source>
        <strain evidence="1 2">JCM 14738</strain>
    </source>
</reference>
<dbReference type="Gene3D" id="3.40.50.720">
    <property type="entry name" value="NAD(P)-binding Rossmann-like Domain"/>
    <property type="match status" value="1"/>
</dbReference>
<protein>
    <submittedName>
        <fullName evidence="1">Putative NAD-dependent epimerase/dehydratase</fullName>
    </submittedName>
</protein>
<evidence type="ECO:0000313" key="1">
    <source>
        <dbReference type="EMBL" id="BBZ41634.1"/>
    </source>
</evidence>
<dbReference type="PANTHER" id="PTHR48079:SF6">
    <property type="entry name" value="NAD(P)-BINDING DOMAIN-CONTAINING PROTEIN-RELATED"/>
    <property type="match status" value="1"/>
</dbReference>
<dbReference type="CDD" id="cd05262">
    <property type="entry name" value="SDR_a7"/>
    <property type="match status" value="1"/>
</dbReference>
<accession>A0A1X1T1E8</accession>